<dbReference type="InterPro" id="IPR016193">
    <property type="entry name" value="Cytidine_deaminase-like"/>
</dbReference>
<gene>
    <name evidence="9" type="ORF">OBRU01_04483</name>
</gene>
<dbReference type="GO" id="GO:0005634">
    <property type="term" value="C:nucleus"/>
    <property type="evidence" value="ECO:0007669"/>
    <property type="project" value="UniProtKB-SubCell"/>
</dbReference>
<evidence type="ECO:0000256" key="5">
    <source>
        <dbReference type="ARBA" id="ARBA00023125"/>
    </source>
</evidence>
<evidence type="ECO:0000256" key="6">
    <source>
        <dbReference type="ARBA" id="ARBA00023204"/>
    </source>
</evidence>
<dbReference type="GO" id="GO:0000703">
    <property type="term" value="F:oxidized pyrimidine nucleobase lesion DNA N-glycosylase activity"/>
    <property type="evidence" value="ECO:0007669"/>
    <property type="project" value="TreeGrafter"/>
</dbReference>
<comment type="caution">
    <text evidence="9">The sequence shown here is derived from an EMBL/GenBank/DDBJ whole genome shotgun (WGS) entry which is preliminary data.</text>
</comment>
<evidence type="ECO:0000313" key="9">
    <source>
        <dbReference type="EMBL" id="KOB77197.1"/>
    </source>
</evidence>
<evidence type="ECO:0000256" key="1">
    <source>
        <dbReference type="ARBA" id="ARBA00004123"/>
    </source>
</evidence>
<evidence type="ECO:0000256" key="4">
    <source>
        <dbReference type="ARBA" id="ARBA00022801"/>
    </source>
</evidence>
<proteinExistence type="inferred from homology"/>
<sequence>METEVVSSYFPPTSNQTKKKCKNLSDDFLNLVDELNNSLEQFRLPATIHCVYNPTVYARVPYEMYIKKYCNCKKRIMYFGMNPGPWGMSQTGVPFGEVDSVKNWLQIQGPVDKPPQEIAARPVSGFKCPRTEVSGKRFWGLFKTICGTPDKFFQSSFVYNYLPQQWLKNNGCNLTPGDFKSSEMEELYGICDPIFSKTIELYEVDIIIAVGKFCQSRAQKVLRKYFPSSHIQVLYMPHPSPRAVNNNDWDKKAMIFLENHNLLQALELASEALNAQEVPVGCVFTTNGQIIAESRNCVNATKNPTRHAEINCIDSVLEYCTLNNIEYRTYFKNIVVYVTVEPCIMCAAALNNLNVREVIYGAANDRFGGRTVLDVSNFYRQTYLLSGNLLADDAMSLLKQFYKGCNPNAPDPKMKKEKSQ</sequence>
<dbReference type="CDD" id="cd01285">
    <property type="entry name" value="nucleoside_deaminase"/>
    <property type="match status" value="1"/>
</dbReference>
<dbReference type="GO" id="GO:0003677">
    <property type="term" value="F:DNA binding"/>
    <property type="evidence" value="ECO:0007669"/>
    <property type="project" value="UniProtKB-KW"/>
</dbReference>
<dbReference type="STRING" id="104452.A0A0L7LP27"/>
<evidence type="ECO:0000259" key="8">
    <source>
        <dbReference type="PROSITE" id="PS51747"/>
    </source>
</evidence>
<dbReference type="PANTHER" id="PTHR13235">
    <property type="entry name" value="SINGLE-STRAND SELECTIVE MONOFUNCTIONAL URACIL DNA GLYCOSYLASE"/>
    <property type="match status" value="1"/>
</dbReference>
<reference evidence="9 10" key="1">
    <citation type="journal article" date="2015" name="Genome Biol. Evol.">
        <title>The genome of winter moth (Operophtera brumata) provides a genomic perspective on sexual dimorphism and phenology.</title>
        <authorList>
            <person name="Derks M.F."/>
            <person name="Smit S."/>
            <person name="Salis L."/>
            <person name="Schijlen E."/>
            <person name="Bossers A."/>
            <person name="Mateman C."/>
            <person name="Pijl A.S."/>
            <person name="de Ridder D."/>
            <person name="Groenen M.A."/>
            <person name="Visser M.E."/>
            <person name="Megens H.J."/>
        </authorList>
    </citation>
    <scope>NUCLEOTIDE SEQUENCE [LARGE SCALE GENOMIC DNA]</scope>
    <source>
        <strain evidence="9">WM2013NL</strain>
        <tissue evidence="9">Head and thorax</tissue>
    </source>
</reference>
<dbReference type="Gene3D" id="3.40.470.10">
    <property type="entry name" value="Uracil-DNA glycosylase-like domain"/>
    <property type="match status" value="1"/>
</dbReference>
<keyword evidence="10" id="KW-1185">Reference proteome</keyword>
<comment type="subcellular location">
    <subcellularLocation>
        <location evidence="1">Nucleus</location>
    </subcellularLocation>
</comment>
<evidence type="ECO:0000313" key="10">
    <source>
        <dbReference type="Proteomes" id="UP000037510"/>
    </source>
</evidence>
<organism evidence="9 10">
    <name type="scientific">Operophtera brumata</name>
    <name type="common">Winter moth</name>
    <name type="synonym">Phalaena brumata</name>
    <dbReference type="NCBI Taxonomy" id="104452"/>
    <lineage>
        <taxon>Eukaryota</taxon>
        <taxon>Metazoa</taxon>
        <taxon>Ecdysozoa</taxon>
        <taxon>Arthropoda</taxon>
        <taxon>Hexapoda</taxon>
        <taxon>Insecta</taxon>
        <taxon>Pterygota</taxon>
        <taxon>Neoptera</taxon>
        <taxon>Endopterygota</taxon>
        <taxon>Lepidoptera</taxon>
        <taxon>Glossata</taxon>
        <taxon>Ditrysia</taxon>
        <taxon>Geometroidea</taxon>
        <taxon>Geometridae</taxon>
        <taxon>Larentiinae</taxon>
        <taxon>Operophtera</taxon>
    </lineage>
</organism>
<dbReference type="Pfam" id="PF00383">
    <property type="entry name" value="dCMP_cyt_deam_1"/>
    <property type="match status" value="1"/>
</dbReference>
<dbReference type="SUPFAM" id="SSF53927">
    <property type="entry name" value="Cytidine deaminase-like"/>
    <property type="match status" value="1"/>
</dbReference>
<dbReference type="InterPro" id="IPR002125">
    <property type="entry name" value="CMP_dCMP_dom"/>
</dbReference>
<dbReference type="PROSITE" id="PS51747">
    <property type="entry name" value="CYT_DCMP_DEAMINASES_2"/>
    <property type="match status" value="1"/>
</dbReference>
<keyword evidence="4" id="KW-0378">Hydrolase</keyword>
<feature type="domain" description="CMP/dCMP-type deaminase" evidence="8">
    <location>
        <begin position="256"/>
        <end position="372"/>
    </location>
</feature>
<dbReference type="CDD" id="cd19374">
    <property type="entry name" value="UDG-F3_SMUG1-like"/>
    <property type="match status" value="1"/>
</dbReference>
<dbReference type="EMBL" id="JTDY01000432">
    <property type="protein sequence ID" value="KOB77197.1"/>
    <property type="molecule type" value="Genomic_DNA"/>
</dbReference>
<protein>
    <submittedName>
        <fullName evidence="9">Single-strand selective monofunctional uracil DNA glycosylase</fullName>
    </submittedName>
</protein>
<dbReference type="GO" id="GO:0006284">
    <property type="term" value="P:base-excision repair"/>
    <property type="evidence" value="ECO:0007669"/>
    <property type="project" value="InterPro"/>
</dbReference>
<name>A0A0L7LP27_OPEBR</name>
<accession>A0A0L7LP27</accession>
<dbReference type="FunFam" id="3.40.470.10:FF:000005">
    <property type="entry name" value="Single-strand selective monofunctional uracil DNA glycosylase"/>
    <property type="match status" value="1"/>
</dbReference>
<dbReference type="InterPro" id="IPR005122">
    <property type="entry name" value="Uracil-DNA_glycosylase-like"/>
</dbReference>
<comment type="similarity">
    <text evidence="2">Belongs to the uracil-DNA glycosylase (UDG) superfamily. SMUG1 family.</text>
</comment>
<evidence type="ECO:0000256" key="2">
    <source>
        <dbReference type="ARBA" id="ARBA00007889"/>
    </source>
</evidence>
<dbReference type="GO" id="GO:0017065">
    <property type="term" value="F:single-strand selective uracil DNA N-glycosylase activity"/>
    <property type="evidence" value="ECO:0007669"/>
    <property type="project" value="InterPro"/>
</dbReference>
<dbReference type="Gene3D" id="3.40.140.10">
    <property type="entry name" value="Cytidine Deaminase, domain 2"/>
    <property type="match status" value="1"/>
</dbReference>
<keyword evidence="7" id="KW-0539">Nucleus</keyword>
<dbReference type="Proteomes" id="UP000037510">
    <property type="component" value="Unassembled WGS sequence"/>
</dbReference>
<evidence type="ECO:0000256" key="3">
    <source>
        <dbReference type="ARBA" id="ARBA00022763"/>
    </source>
</evidence>
<dbReference type="SUPFAM" id="SSF52141">
    <property type="entry name" value="Uracil-DNA glycosylase-like"/>
    <property type="match status" value="1"/>
</dbReference>
<evidence type="ECO:0000256" key="7">
    <source>
        <dbReference type="ARBA" id="ARBA00023242"/>
    </source>
</evidence>
<dbReference type="InterPro" id="IPR039134">
    <property type="entry name" value="SMUG1"/>
</dbReference>
<dbReference type="PANTHER" id="PTHR13235:SF2">
    <property type="entry name" value="SINGLE-STRAND SELECTIVE MONOFUNCTIONAL URACIL DNA GLYCOSYLASE"/>
    <property type="match status" value="1"/>
</dbReference>
<keyword evidence="3" id="KW-0227">DNA damage</keyword>
<dbReference type="InterPro" id="IPR036895">
    <property type="entry name" value="Uracil-DNA_glycosylase-like_sf"/>
</dbReference>
<keyword evidence="6" id="KW-0234">DNA repair</keyword>
<dbReference type="Pfam" id="PF03167">
    <property type="entry name" value="UDG"/>
    <property type="match status" value="1"/>
</dbReference>
<dbReference type="AlphaFoldDB" id="A0A0L7LP27"/>
<keyword evidence="5" id="KW-0238">DNA-binding</keyword>